<keyword evidence="3" id="KW-1185">Reference proteome</keyword>
<comment type="caution">
    <text evidence="2">The sequence shown here is derived from an EMBL/GenBank/DDBJ whole genome shotgun (WGS) entry which is preliminary data.</text>
</comment>
<proteinExistence type="predicted"/>
<dbReference type="Proteomes" id="UP000601435">
    <property type="component" value="Unassembled WGS sequence"/>
</dbReference>
<organism evidence="2 3">
    <name type="scientific">Symbiodinium necroappetens</name>
    <dbReference type="NCBI Taxonomy" id="1628268"/>
    <lineage>
        <taxon>Eukaryota</taxon>
        <taxon>Sar</taxon>
        <taxon>Alveolata</taxon>
        <taxon>Dinophyceae</taxon>
        <taxon>Suessiales</taxon>
        <taxon>Symbiodiniaceae</taxon>
        <taxon>Symbiodinium</taxon>
    </lineage>
</organism>
<dbReference type="AlphaFoldDB" id="A0A812WCU9"/>
<gene>
    <name evidence="2" type="ORF">SNEC2469_LOCUS19025</name>
</gene>
<sequence>MPRCSPWRKRLGNQPTMNRKCTRRQSAAVLGAAVRPRSGGQGGAAGQRPRKRRRRVPILSISRQRQHLWQRLMATGSIGHVGIGLYHDSRRSCDCWS</sequence>
<accession>A0A812WCU9</accession>
<protein>
    <submittedName>
        <fullName evidence="2">Uncharacterized protein</fullName>
    </submittedName>
</protein>
<feature type="compositionally biased region" description="Basic residues" evidence="1">
    <location>
        <begin position="1"/>
        <end position="11"/>
    </location>
</feature>
<dbReference type="EMBL" id="CAJNJA010032344">
    <property type="protein sequence ID" value="CAE7666253.1"/>
    <property type="molecule type" value="Genomic_DNA"/>
</dbReference>
<name>A0A812WCU9_9DINO</name>
<evidence type="ECO:0000313" key="2">
    <source>
        <dbReference type="EMBL" id="CAE7666253.1"/>
    </source>
</evidence>
<reference evidence="2" key="1">
    <citation type="submission" date="2021-02" db="EMBL/GenBank/DDBJ databases">
        <authorList>
            <person name="Dougan E. K."/>
            <person name="Rhodes N."/>
            <person name="Thang M."/>
            <person name="Chan C."/>
        </authorList>
    </citation>
    <scope>NUCLEOTIDE SEQUENCE</scope>
</reference>
<feature type="region of interest" description="Disordered" evidence="1">
    <location>
        <begin position="1"/>
        <end position="56"/>
    </location>
</feature>
<evidence type="ECO:0000313" key="3">
    <source>
        <dbReference type="Proteomes" id="UP000601435"/>
    </source>
</evidence>
<evidence type="ECO:0000256" key="1">
    <source>
        <dbReference type="SAM" id="MobiDB-lite"/>
    </source>
</evidence>